<proteinExistence type="predicted"/>
<evidence type="ECO:0000259" key="1">
    <source>
        <dbReference type="Pfam" id="PF13472"/>
    </source>
</evidence>
<keyword evidence="4" id="KW-1185">Reference proteome</keyword>
<dbReference type="Proteomes" id="UP001199919">
    <property type="component" value="Unassembled WGS sequence"/>
</dbReference>
<feature type="domain" description="Carbohydrate esterase 2 N-terminal" evidence="2">
    <location>
        <begin position="39"/>
        <end position="147"/>
    </location>
</feature>
<feature type="domain" description="SGNH hydrolase-type esterase" evidence="1">
    <location>
        <begin position="156"/>
        <end position="313"/>
    </location>
</feature>
<name>A0ABS8U6S7_9SPHI</name>
<dbReference type="EMBL" id="JAJPWV010000005">
    <property type="protein sequence ID" value="MCD8742017.1"/>
    <property type="molecule type" value="Genomic_DNA"/>
</dbReference>
<dbReference type="InterPro" id="IPR037461">
    <property type="entry name" value="CtCE2-like_dom"/>
</dbReference>
<comment type="caution">
    <text evidence="3">The sequence shown here is derived from an EMBL/GenBank/DDBJ whole genome shotgun (WGS) entry which is preliminary data.</text>
</comment>
<gene>
    <name evidence="3" type="ORF">LT679_15490</name>
</gene>
<dbReference type="Gene3D" id="2.60.120.260">
    <property type="entry name" value="Galactose-binding domain-like"/>
    <property type="match status" value="1"/>
</dbReference>
<dbReference type="Pfam" id="PF17996">
    <property type="entry name" value="CE2_N"/>
    <property type="match status" value="1"/>
</dbReference>
<accession>A0ABS8U6S7</accession>
<evidence type="ECO:0000313" key="3">
    <source>
        <dbReference type="EMBL" id="MCD8742017.1"/>
    </source>
</evidence>
<sequence length="363" mass="41130">MMRIFSIFIAIILLTALWAWKAPADNLHTYKSTDKRFQYVGRIDFTNPQSPRFWAAGVYIKAAFKGTSCELLINDEMMWGKDHNYISVAIDDLPVQRIKLIQKSNSIIVANNLADARHEITICKSTESGIGYLEFVGLRCKQLLAPPPLPVRKIEFIGNSITCGTGSDESAFPCNTGQWYDQHNAYMAYGPVTARALNAQWHLTAVAGIGLTHSCCNMDVTMPDVFDKINLRANAIQWDFKRYQPDVVTICLGQNDGPVDSVKFCPPYISFIKRLRARYPSATIICLTSPMADSSLVQVQKNYLRGIVSEVNNTGDKNVYKYYFSKRYHKGCGDHPDLSEHRLIADELITFIEKTKHWRRNTP</sequence>
<organism evidence="3 4">
    <name type="scientific">Mucilaginibacter roseus</name>
    <dbReference type="NCBI Taxonomy" id="1528868"/>
    <lineage>
        <taxon>Bacteria</taxon>
        <taxon>Pseudomonadati</taxon>
        <taxon>Bacteroidota</taxon>
        <taxon>Sphingobacteriia</taxon>
        <taxon>Sphingobacteriales</taxon>
        <taxon>Sphingobacteriaceae</taxon>
        <taxon>Mucilaginibacter</taxon>
    </lineage>
</organism>
<reference evidence="3 4" key="1">
    <citation type="submission" date="2021-12" db="EMBL/GenBank/DDBJ databases">
        <title>Mucilaginibacter roseus genome.</title>
        <authorList>
            <person name="Ferreira J.R."/>
            <person name="Newman J.D."/>
        </authorList>
    </citation>
    <scope>NUCLEOTIDE SEQUENCE [LARGE SCALE GENOMIC DNA]</scope>
    <source>
        <strain evidence="3 4">LMG 28454</strain>
    </source>
</reference>
<protein>
    <submittedName>
        <fullName evidence="3">GDSL-type esterase/lipase family protein</fullName>
    </submittedName>
</protein>
<dbReference type="Pfam" id="PF13472">
    <property type="entry name" value="Lipase_GDSL_2"/>
    <property type="match status" value="1"/>
</dbReference>
<dbReference type="SUPFAM" id="SSF52266">
    <property type="entry name" value="SGNH hydrolase"/>
    <property type="match status" value="1"/>
</dbReference>
<dbReference type="InterPro" id="IPR040794">
    <property type="entry name" value="CE2_N"/>
</dbReference>
<dbReference type="InterPro" id="IPR013830">
    <property type="entry name" value="SGNH_hydro"/>
</dbReference>
<dbReference type="RefSeq" id="WP_232178525.1">
    <property type="nucleotide sequence ID" value="NZ_JAJPWV010000005.1"/>
</dbReference>
<dbReference type="PANTHER" id="PTHR37834:SF2">
    <property type="entry name" value="ESTERASE, SGNH HYDROLASE-TYPE"/>
    <property type="match status" value="1"/>
</dbReference>
<dbReference type="InterPro" id="IPR036514">
    <property type="entry name" value="SGNH_hydro_sf"/>
</dbReference>
<evidence type="ECO:0000259" key="2">
    <source>
        <dbReference type="Pfam" id="PF17996"/>
    </source>
</evidence>
<dbReference type="CDD" id="cd01831">
    <property type="entry name" value="Endoglucanase_E_like"/>
    <property type="match status" value="1"/>
</dbReference>
<dbReference type="InterPro" id="IPR052762">
    <property type="entry name" value="PCW_deacetylase/CE"/>
</dbReference>
<dbReference type="PANTHER" id="PTHR37834">
    <property type="entry name" value="GDSL-LIKE LIPASE/ACYLHYDROLASE DOMAIN PROTEIN (AFU_ORTHOLOGUE AFUA_2G00620)"/>
    <property type="match status" value="1"/>
</dbReference>
<dbReference type="Gene3D" id="3.40.50.1110">
    <property type="entry name" value="SGNH hydrolase"/>
    <property type="match status" value="1"/>
</dbReference>
<evidence type="ECO:0000313" key="4">
    <source>
        <dbReference type="Proteomes" id="UP001199919"/>
    </source>
</evidence>